<evidence type="ECO:0000313" key="3">
    <source>
        <dbReference type="EMBL" id="OCF53108.1"/>
    </source>
</evidence>
<dbReference type="GO" id="GO:0043456">
    <property type="term" value="P:regulation of pentose-phosphate shunt"/>
    <property type="evidence" value="ECO:0007669"/>
    <property type="project" value="TreeGrafter"/>
</dbReference>
<protein>
    <recommendedName>
        <fullName evidence="6">Phosphoglycerate mutase</fullName>
    </recommendedName>
</protein>
<feature type="binding site" evidence="2">
    <location>
        <begin position="13"/>
        <end position="20"/>
    </location>
    <ligand>
        <name>substrate</name>
    </ligand>
</feature>
<keyword evidence="1" id="KW-0378">Hydrolase</keyword>
<dbReference type="EMBL" id="KI894007">
    <property type="protein sequence ID" value="OCF53108.1"/>
    <property type="molecule type" value="Genomic_DNA"/>
</dbReference>
<gene>
    <name evidence="3" type="ORF">I206_00409</name>
    <name evidence="4" type="ORF">I206_100917</name>
</gene>
<evidence type="ECO:0000256" key="1">
    <source>
        <dbReference type="ARBA" id="ARBA00022801"/>
    </source>
</evidence>
<dbReference type="GO" id="GO:0004331">
    <property type="term" value="F:fructose-2,6-bisphosphate 2-phosphatase activity"/>
    <property type="evidence" value="ECO:0007669"/>
    <property type="project" value="TreeGrafter"/>
</dbReference>
<dbReference type="SUPFAM" id="SSF53254">
    <property type="entry name" value="Phosphoglycerate mutase-like"/>
    <property type="match status" value="1"/>
</dbReference>
<dbReference type="GeneID" id="30168778"/>
<sequence length="214" mass="24555">MTGNQKIKLYMIRHGRTEYNSKGIIQGQMNIPLNEYGISQAEISAEKYKDLMIDEFWSSDLSRAIQDYSIVKIDHRLKERFLAEWQGQTHDIINNQPEPDNAESYEAISQRMIEWLNDLLETHNNLQNQDSELEYNTKSILMVTHEDCICALARTIVSTHALGPSIKIEIDEGVKVEEEKGCPNLGVSVLEFESVSKIEGRWNGLITRWAADEP</sequence>
<evidence type="ECO:0000256" key="2">
    <source>
        <dbReference type="PIRSR" id="PIRSR613078-2"/>
    </source>
</evidence>
<dbReference type="OrthoDB" id="354304at2759"/>
<dbReference type="InterPro" id="IPR013078">
    <property type="entry name" value="His_Pase_superF_clade-1"/>
</dbReference>
<dbReference type="PANTHER" id="PTHR46517">
    <property type="entry name" value="FRUCTOSE-2,6-BISPHOSPHATASE TIGAR"/>
    <property type="match status" value="1"/>
</dbReference>
<proteinExistence type="predicted"/>
<evidence type="ECO:0008006" key="6">
    <source>
        <dbReference type="Google" id="ProtNLM"/>
    </source>
</evidence>
<name>A0A1B9IBU4_9TREE</name>
<dbReference type="CDD" id="cd07067">
    <property type="entry name" value="HP_PGM_like"/>
    <property type="match status" value="1"/>
</dbReference>
<accession>A0A1B9IBU4</accession>
<reference evidence="4" key="2">
    <citation type="submission" date="2013-07" db="EMBL/GenBank/DDBJ databases">
        <authorList>
            <consortium name="The Broad Institute Genome Sequencing Platform"/>
            <person name="Cuomo C."/>
            <person name="Litvintseva A."/>
            <person name="Chen Y."/>
            <person name="Heitman J."/>
            <person name="Sun S."/>
            <person name="Springer D."/>
            <person name="Dromer F."/>
            <person name="Young S.K."/>
            <person name="Zeng Q."/>
            <person name="Gargeya S."/>
            <person name="Fitzgerald M."/>
            <person name="Abouelleil A."/>
            <person name="Alvarado L."/>
            <person name="Berlin A.M."/>
            <person name="Chapman S.B."/>
            <person name="Dewar J."/>
            <person name="Goldberg J."/>
            <person name="Griggs A."/>
            <person name="Gujja S."/>
            <person name="Hansen M."/>
            <person name="Howarth C."/>
            <person name="Imamovic A."/>
            <person name="Larimer J."/>
            <person name="McCowan C."/>
            <person name="Murphy C."/>
            <person name="Pearson M."/>
            <person name="Priest M."/>
            <person name="Roberts A."/>
            <person name="Saif S."/>
            <person name="Shea T."/>
            <person name="Sykes S."/>
            <person name="Wortman J."/>
            <person name="Nusbaum C."/>
            <person name="Birren B."/>
        </authorList>
    </citation>
    <scope>NUCLEOTIDE SEQUENCE</scope>
    <source>
        <strain evidence="4">CBS 10737</strain>
    </source>
</reference>
<dbReference type="AlphaFoldDB" id="A0A1B9IBU4"/>
<dbReference type="InterPro" id="IPR051695">
    <property type="entry name" value="Phosphoglycerate_Mutase"/>
</dbReference>
<evidence type="ECO:0000313" key="4">
    <source>
        <dbReference type="EMBL" id="WWC67010.1"/>
    </source>
</evidence>
<reference evidence="3" key="3">
    <citation type="submission" date="2016-07" db="EMBL/GenBank/DDBJ databases">
        <title>Evolution of pathogenesis and genome organization in the Tremellales.</title>
        <authorList>
            <person name="Cuomo C."/>
            <person name="Litvintseva A."/>
            <person name="Heitman J."/>
            <person name="Chen Y."/>
            <person name="Sun S."/>
            <person name="Springer D."/>
            <person name="Dromer F."/>
            <person name="Young S."/>
            <person name="Zeng Q."/>
            <person name="Chapman S."/>
            <person name="Gujja S."/>
            <person name="Saif S."/>
            <person name="Birren B."/>
        </authorList>
    </citation>
    <scope>NUCLEOTIDE SEQUENCE</scope>
    <source>
        <strain evidence="3">CBS 10737</strain>
    </source>
</reference>
<dbReference type="STRING" id="1296096.A0A1B9IBU4"/>
<reference evidence="3" key="1">
    <citation type="submission" date="2013-07" db="EMBL/GenBank/DDBJ databases">
        <title>The Genome Sequence of Cryptococcus pinus CBS10737.</title>
        <authorList>
            <consortium name="The Broad Institute Genome Sequencing Platform"/>
            <person name="Cuomo C."/>
            <person name="Litvintseva A."/>
            <person name="Chen Y."/>
            <person name="Heitman J."/>
            <person name="Sun S."/>
            <person name="Springer D."/>
            <person name="Dromer F."/>
            <person name="Young S.K."/>
            <person name="Zeng Q."/>
            <person name="Gargeya S."/>
            <person name="Fitzgerald M."/>
            <person name="Abouelleil A."/>
            <person name="Alvarado L."/>
            <person name="Berlin A.M."/>
            <person name="Chapman S.B."/>
            <person name="Dewar J."/>
            <person name="Goldberg J."/>
            <person name="Griggs A."/>
            <person name="Gujja S."/>
            <person name="Hansen M."/>
            <person name="Howarth C."/>
            <person name="Imamovic A."/>
            <person name="Larimer J."/>
            <person name="McCowan C."/>
            <person name="Murphy C."/>
            <person name="Pearson M."/>
            <person name="Priest M."/>
            <person name="Roberts A."/>
            <person name="Saif S."/>
            <person name="Shea T."/>
            <person name="Sykes S."/>
            <person name="Wortman J."/>
            <person name="Nusbaum C."/>
            <person name="Birren B."/>
        </authorList>
    </citation>
    <scope>NUCLEOTIDE SEQUENCE [LARGE SCALE GENOMIC DNA]</scope>
    <source>
        <strain evidence="3">CBS 10737</strain>
    </source>
</reference>
<keyword evidence="5" id="KW-1185">Reference proteome</keyword>
<reference evidence="4" key="4">
    <citation type="submission" date="2024-02" db="EMBL/GenBank/DDBJ databases">
        <title>Comparative genomics of Cryptococcus and Kwoniella reveals pathogenesis evolution and contrasting modes of karyotype evolution via chromosome fusion or intercentromeric recombination.</title>
        <authorList>
            <person name="Coelho M.A."/>
            <person name="David-Palma M."/>
            <person name="Shea T."/>
            <person name="Bowers K."/>
            <person name="McGinley-Smith S."/>
            <person name="Mohammad A.W."/>
            <person name="Gnirke A."/>
            <person name="Yurkov A.M."/>
            <person name="Nowrousian M."/>
            <person name="Sun S."/>
            <person name="Cuomo C.A."/>
            <person name="Heitman J."/>
        </authorList>
    </citation>
    <scope>NUCLEOTIDE SEQUENCE</scope>
    <source>
        <strain evidence="4">CBS 10737</strain>
    </source>
</reference>
<dbReference type="Pfam" id="PF00300">
    <property type="entry name" value="His_Phos_1"/>
    <property type="match status" value="1"/>
</dbReference>
<dbReference type="KEGG" id="kpin:30168778"/>
<dbReference type="PANTHER" id="PTHR46517:SF1">
    <property type="entry name" value="FRUCTOSE-2,6-BISPHOSPHATASE TIGAR"/>
    <property type="match status" value="1"/>
</dbReference>
<dbReference type="InterPro" id="IPR029033">
    <property type="entry name" value="His_PPase_superfam"/>
</dbReference>
<dbReference type="SMART" id="SM00855">
    <property type="entry name" value="PGAM"/>
    <property type="match status" value="1"/>
</dbReference>
<dbReference type="Gene3D" id="3.40.50.1240">
    <property type="entry name" value="Phosphoglycerate mutase-like"/>
    <property type="match status" value="1"/>
</dbReference>
<evidence type="ECO:0000313" key="5">
    <source>
        <dbReference type="Proteomes" id="UP000094020"/>
    </source>
</evidence>
<dbReference type="EMBL" id="CP144519">
    <property type="protein sequence ID" value="WWC67010.1"/>
    <property type="molecule type" value="Genomic_DNA"/>
</dbReference>
<dbReference type="RefSeq" id="XP_019014327.1">
    <property type="nucleotide sequence ID" value="XM_019152189.1"/>
</dbReference>
<dbReference type="Proteomes" id="UP000094020">
    <property type="component" value="Chromosome 1"/>
</dbReference>
<organism evidence="3">
    <name type="scientific">Kwoniella pini CBS 10737</name>
    <dbReference type="NCBI Taxonomy" id="1296096"/>
    <lineage>
        <taxon>Eukaryota</taxon>
        <taxon>Fungi</taxon>
        <taxon>Dikarya</taxon>
        <taxon>Basidiomycota</taxon>
        <taxon>Agaricomycotina</taxon>
        <taxon>Tremellomycetes</taxon>
        <taxon>Tremellales</taxon>
        <taxon>Cryptococcaceae</taxon>
        <taxon>Kwoniella</taxon>
    </lineage>
</organism>
<dbReference type="GO" id="GO:0005829">
    <property type="term" value="C:cytosol"/>
    <property type="evidence" value="ECO:0007669"/>
    <property type="project" value="TreeGrafter"/>
</dbReference>
<dbReference type="GO" id="GO:0045820">
    <property type="term" value="P:negative regulation of glycolytic process"/>
    <property type="evidence" value="ECO:0007669"/>
    <property type="project" value="TreeGrafter"/>
</dbReference>
<feature type="binding site" evidence="2">
    <location>
        <position position="63"/>
    </location>
    <ligand>
        <name>substrate</name>
    </ligand>
</feature>